<dbReference type="CDD" id="cd02440">
    <property type="entry name" value="AdoMet_MTases"/>
    <property type="match status" value="1"/>
</dbReference>
<dbReference type="GO" id="GO:0008990">
    <property type="term" value="F:rRNA (guanine-N2-)-methyltransferase activity"/>
    <property type="evidence" value="ECO:0007669"/>
    <property type="project" value="UniProtKB-UniRule"/>
</dbReference>
<keyword evidence="1 3" id="KW-0489">Methyltransferase</keyword>
<dbReference type="InterPro" id="IPR029063">
    <property type="entry name" value="SAM-dependent_MTases_sf"/>
</dbReference>
<reference evidence="3" key="1">
    <citation type="submission" date="2021-06" db="EMBL/GenBank/DDBJ databases">
        <title>Bradyrhizobium sp. S2-20-1 Genome sequencing.</title>
        <authorList>
            <person name="Jin L."/>
        </authorList>
    </citation>
    <scope>NUCLEOTIDE SEQUENCE</scope>
    <source>
        <strain evidence="3">S2-20-1</strain>
    </source>
</reference>
<dbReference type="Proteomes" id="UP000680839">
    <property type="component" value="Chromosome"/>
</dbReference>
<comment type="catalytic activity">
    <reaction evidence="1">
        <text>guanosine(1516) in 16S rRNA + S-adenosyl-L-methionine = N(2)-methylguanosine(1516) in 16S rRNA + S-adenosyl-L-homocysteine + H(+)</text>
        <dbReference type="Rhea" id="RHEA:43220"/>
        <dbReference type="Rhea" id="RHEA-COMP:10412"/>
        <dbReference type="Rhea" id="RHEA-COMP:10413"/>
        <dbReference type="ChEBI" id="CHEBI:15378"/>
        <dbReference type="ChEBI" id="CHEBI:57856"/>
        <dbReference type="ChEBI" id="CHEBI:59789"/>
        <dbReference type="ChEBI" id="CHEBI:74269"/>
        <dbReference type="ChEBI" id="CHEBI:74481"/>
        <dbReference type="EC" id="2.1.1.242"/>
    </reaction>
</comment>
<dbReference type="AlphaFoldDB" id="A0A975ND06"/>
<dbReference type="PANTHER" id="PTHR36112">
    <property type="entry name" value="RIBOSOMAL RNA SMALL SUBUNIT METHYLTRANSFERASE J"/>
    <property type="match status" value="1"/>
</dbReference>
<keyword evidence="1" id="KW-0949">S-adenosyl-L-methionine</keyword>
<comment type="similarity">
    <text evidence="1">Belongs to the methyltransferase superfamily. RsmJ family.</text>
</comment>
<dbReference type="PANTHER" id="PTHR36112:SF1">
    <property type="entry name" value="RIBOSOMAL RNA SMALL SUBUNIT METHYLTRANSFERASE J"/>
    <property type="match status" value="1"/>
</dbReference>
<proteinExistence type="inferred from homology"/>
<feature type="binding site" evidence="1">
    <location>
        <begin position="87"/>
        <end position="88"/>
    </location>
    <ligand>
        <name>S-adenosyl-L-methionine</name>
        <dbReference type="ChEBI" id="CHEBI:59789"/>
    </ligand>
</feature>
<comment type="subcellular location">
    <subcellularLocation>
        <location evidence="1">Cytoplasm</location>
    </subcellularLocation>
</comment>
<comment type="function">
    <text evidence="1">Specifically methylates the guanosine in position 1516 of 16S rRNA.</text>
</comment>
<dbReference type="RefSeq" id="WP_215621366.1">
    <property type="nucleotide sequence ID" value="NZ_CP076134.1"/>
</dbReference>
<feature type="binding site" evidence="1">
    <location>
        <position position="139"/>
    </location>
    <ligand>
        <name>S-adenosyl-L-methionine</name>
        <dbReference type="ChEBI" id="CHEBI:59789"/>
    </ligand>
</feature>
<dbReference type="Pfam" id="PF04445">
    <property type="entry name" value="SAM_MT"/>
    <property type="match status" value="1"/>
</dbReference>
<dbReference type="InterPro" id="IPR007536">
    <property type="entry name" value="16SrRNA_methylTrfase_J"/>
</dbReference>
<feature type="binding site" evidence="1">
    <location>
        <begin position="71"/>
        <end position="72"/>
    </location>
    <ligand>
        <name>S-adenosyl-L-methionine</name>
        <dbReference type="ChEBI" id="CHEBI:59789"/>
    </ligand>
</feature>
<name>A0A975ND06_9BRAD</name>
<protein>
    <recommendedName>
        <fullName evidence="1">Ribosomal RNA small subunit methyltransferase J</fullName>
        <ecNumber evidence="1">2.1.1.242</ecNumber>
    </recommendedName>
    <alternativeName>
        <fullName evidence="1">16S rRNA m2G1516 methyltransferase</fullName>
    </alternativeName>
    <alternativeName>
        <fullName evidence="1">rRNA (guanine-N(2)-)-methyltransferase</fullName>
    </alternativeName>
</protein>
<comment type="caution">
    <text evidence="1">Lacks conserved residue(s) required for the propagation of feature annotation.</text>
</comment>
<keyword evidence="1" id="KW-0963">Cytoplasm</keyword>
<accession>A0A975ND06</accession>
<organism evidence="3 4">
    <name type="scientific">Bradyrhizobium sediminis</name>
    <dbReference type="NCBI Taxonomy" id="2840469"/>
    <lineage>
        <taxon>Bacteria</taxon>
        <taxon>Pseudomonadati</taxon>
        <taxon>Pseudomonadota</taxon>
        <taxon>Alphaproteobacteria</taxon>
        <taxon>Hyphomicrobiales</taxon>
        <taxon>Nitrobacteraceae</taxon>
        <taxon>Bradyrhizobium</taxon>
    </lineage>
</organism>
<dbReference type="Gene3D" id="3.40.50.150">
    <property type="entry name" value="Vaccinia Virus protein VP39"/>
    <property type="match status" value="1"/>
</dbReference>
<keyword evidence="1" id="KW-0808">Transferase</keyword>
<evidence type="ECO:0000313" key="3">
    <source>
        <dbReference type="EMBL" id="QWG12560.1"/>
    </source>
</evidence>
<dbReference type="SUPFAM" id="SSF53335">
    <property type="entry name" value="S-adenosyl-L-methionine-dependent methyltransferases"/>
    <property type="match status" value="1"/>
</dbReference>
<evidence type="ECO:0000313" key="4">
    <source>
        <dbReference type="Proteomes" id="UP000680839"/>
    </source>
</evidence>
<keyword evidence="1" id="KW-0698">rRNA processing</keyword>
<sequence length="219" mass="23493">MTSGGPQDTAHPKRRSPKAKHPLDSAFDFVNGAVGYRFRSGASRRDALARAAGFGKGAVPTIIDATAGLGRDAFLLATLGAQVTLLERSPEVHGLLRDALARAAAKSPELAAVVARMTLMQGDARDLLPGLRADTVIVDPMHPPRTNSAVVKQQMRLLREMVGADPDALELMQAALAADCRRVVLKWPQRAAPLQGLRKPSHSIAGKTVRYDVFMMMGR</sequence>
<gene>
    <name evidence="1" type="primary">rsmJ</name>
    <name evidence="3" type="ORF">KMZ29_23125</name>
</gene>
<evidence type="ECO:0000256" key="1">
    <source>
        <dbReference type="HAMAP-Rule" id="MF_01523"/>
    </source>
</evidence>
<feature type="region of interest" description="Disordered" evidence="2">
    <location>
        <begin position="1"/>
        <end position="23"/>
    </location>
</feature>
<dbReference type="EC" id="2.1.1.242" evidence="1"/>
<dbReference type="HAMAP" id="MF_01523">
    <property type="entry name" value="16SrRNA_methyltr_J"/>
    <property type="match status" value="1"/>
</dbReference>
<dbReference type="GO" id="GO:0005737">
    <property type="term" value="C:cytoplasm"/>
    <property type="evidence" value="ECO:0007669"/>
    <property type="project" value="UniProtKB-SubCell"/>
</dbReference>
<evidence type="ECO:0000256" key="2">
    <source>
        <dbReference type="SAM" id="MobiDB-lite"/>
    </source>
</evidence>
<dbReference type="EMBL" id="CP076134">
    <property type="protein sequence ID" value="QWG12560.1"/>
    <property type="molecule type" value="Genomic_DNA"/>
</dbReference>